<dbReference type="Pfam" id="PF01494">
    <property type="entry name" value="FAD_binding_3"/>
    <property type="match status" value="1"/>
</dbReference>
<feature type="domain" description="FAD-binding" evidence="1">
    <location>
        <begin position="20"/>
        <end position="173"/>
    </location>
</feature>
<evidence type="ECO:0000313" key="3">
    <source>
        <dbReference type="Proteomes" id="UP001527882"/>
    </source>
</evidence>
<dbReference type="SUPFAM" id="SSF51905">
    <property type="entry name" value="FAD/NAD(P)-binding domain"/>
    <property type="match status" value="1"/>
</dbReference>
<dbReference type="Gene3D" id="3.50.50.60">
    <property type="entry name" value="FAD/NAD(P)-binding domain"/>
    <property type="match status" value="1"/>
</dbReference>
<accession>A0ABT4Q4U8</accession>
<dbReference type="InterPro" id="IPR036188">
    <property type="entry name" value="FAD/NAD-bd_sf"/>
</dbReference>
<dbReference type="Proteomes" id="UP001527882">
    <property type="component" value="Unassembled WGS sequence"/>
</dbReference>
<comment type="caution">
    <text evidence="2">The sequence shown here is derived from an EMBL/GenBank/DDBJ whole genome shotgun (WGS) entry which is preliminary data.</text>
</comment>
<dbReference type="RefSeq" id="WP_269880527.1">
    <property type="nucleotide sequence ID" value="NZ_JAQAGZ010000003.1"/>
</dbReference>
<dbReference type="PRINTS" id="PR00420">
    <property type="entry name" value="RNGMNOXGNASE"/>
</dbReference>
<keyword evidence="3" id="KW-1185">Reference proteome</keyword>
<protein>
    <submittedName>
        <fullName evidence="2">NAD(P)/FAD-dependent oxidoreductase</fullName>
    </submittedName>
</protein>
<proteinExistence type="predicted"/>
<dbReference type="PANTHER" id="PTHR42685">
    <property type="entry name" value="GERANYLGERANYL DIPHOSPHATE REDUCTASE"/>
    <property type="match status" value="1"/>
</dbReference>
<name>A0ABT4Q4U8_9BACL</name>
<gene>
    <name evidence="2" type="ORF">O9H85_05525</name>
</gene>
<dbReference type="PANTHER" id="PTHR42685:SF22">
    <property type="entry name" value="CONDITIONED MEDIUM FACTOR RECEPTOR 1"/>
    <property type="match status" value="1"/>
</dbReference>
<organism evidence="2 3">
    <name type="scientific">Paenibacillus gyeongsangnamensis</name>
    <dbReference type="NCBI Taxonomy" id="3388067"/>
    <lineage>
        <taxon>Bacteria</taxon>
        <taxon>Bacillati</taxon>
        <taxon>Bacillota</taxon>
        <taxon>Bacilli</taxon>
        <taxon>Bacillales</taxon>
        <taxon>Paenibacillaceae</taxon>
        <taxon>Paenibacillus</taxon>
    </lineage>
</organism>
<evidence type="ECO:0000313" key="2">
    <source>
        <dbReference type="EMBL" id="MCZ8511890.1"/>
    </source>
</evidence>
<sequence length="388" mass="41473">MEQIEQIELMEPGITSRVRDAAVIGAGVAGSSAAKALADRGWDVVLIDGRRFPRHKVCGEFLSPESRGMLEAFGLIDTVQSLRPAEIDRARLWLSRGRPVEAALPGGAWGVSRYALDRSLQLAAIEAGVELLQGVTVTTVCAEDGGYRLAAKGGGFPGQAIRARAVIAAWGGRRGTGAKEPRPPNEAYIGVKTHYEGIEGISAVELFFFPGGYMGISPIEDGRVNVAALLKQDAFRDKESSVLGWIRAAGRRNPRLRDLLERAVPVPGTQAAVAPVRLHSRPLAWDTVPCIGDAAVMMPPLCGDGMSMALRSASLCSAWADAYLRGELTLEQWRDAYSRALSTEFSGPLRVGRLIHKVSGLPVLPGMLAGLSRLIPSLPAAIVRATRL</sequence>
<dbReference type="InterPro" id="IPR050407">
    <property type="entry name" value="Geranylgeranyl_reductase"/>
</dbReference>
<reference evidence="2 3" key="1">
    <citation type="submission" date="2022-12" db="EMBL/GenBank/DDBJ databases">
        <title>Draft genome sequence of Paenibacillus sp. dW9.</title>
        <authorList>
            <person name="Choi E.-W."/>
            <person name="Kim D.-U."/>
        </authorList>
    </citation>
    <scope>NUCLEOTIDE SEQUENCE [LARGE SCALE GENOMIC DNA]</scope>
    <source>
        <strain evidence="3">dW9</strain>
    </source>
</reference>
<dbReference type="EMBL" id="JAQAGZ010000003">
    <property type="protein sequence ID" value="MCZ8511890.1"/>
    <property type="molecule type" value="Genomic_DNA"/>
</dbReference>
<dbReference type="InterPro" id="IPR002938">
    <property type="entry name" value="FAD-bd"/>
</dbReference>
<evidence type="ECO:0000259" key="1">
    <source>
        <dbReference type="Pfam" id="PF01494"/>
    </source>
</evidence>